<name>A0A1F6W5I8_9BACT</name>
<evidence type="ECO:0000313" key="4">
    <source>
        <dbReference type="Proteomes" id="UP000177777"/>
    </source>
</evidence>
<evidence type="ECO:0000256" key="1">
    <source>
        <dbReference type="SAM" id="Phobius"/>
    </source>
</evidence>
<keyword evidence="1" id="KW-0472">Membrane</keyword>
<reference evidence="3 4" key="1">
    <citation type="journal article" date="2016" name="Nat. Commun.">
        <title>Thousands of microbial genomes shed light on interconnected biogeochemical processes in an aquifer system.</title>
        <authorList>
            <person name="Anantharaman K."/>
            <person name="Brown C.T."/>
            <person name="Hug L.A."/>
            <person name="Sharon I."/>
            <person name="Castelle C.J."/>
            <person name="Probst A.J."/>
            <person name="Thomas B.C."/>
            <person name="Singh A."/>
            <person name="Wilkins M.J."/>
            <person name="Karaoz U."/>
            <person name="Brodie E.L."/>
            <person name="Williams K.H."/>
            <person name="Hubbard S.S."/>
            <person name="Banfield J.F."/>
        </authorList>
    </citation>
    <scope>NUCLEOTIDE SEQUENCE [LARGE SCALE GENOMIC DNA]</scope>
</reference>
<dbReference type="AlphaFoldDB" id="A0A1F6W5I8"/>
<feature type="domain" description="Transcobalamin-like C-terminal" evidence="2">
    <location>
        <begin position="70"/>
        <end position="137"/>
    </location>
</feature>
<dbReference type="STRING" id="1801754.A3D42_00010"/>
<protein>
    <recommendedName>
        <fullName evidence="2">Transcobalamin-like C-terminal domain-containing protein</fullName>
    </recommendedName>
</protein>
<proteinExistence type="predicted"/>
<sequence>MNKEKKIGTGVAVLIILIFGAFFLIFQTSPKENSSPPNPAGKASLVAILEINGEKYESEITAGENIYDFMDKLQREGKIHFKEKNYTGMGKFIEEINAVGSSGGKYWIYYVNGIQATVGVSNYKLKSGDVVSWKYEKNY</sequence>
<feature type="transmembrane region" description="Helical" evidence="1">
    <location>
        <begin position="7"/>
        <end position="26"/>
    </location>
</feature>
<keyword evidence="1" id="KW-0812">Transmembrane</keyword>
<evidence type="ECO:0000313" key="3">
    <source>
        <dbReference type="EMBL" id="OGI77173.1"/>
    </source>
</evidence>
<dbReference type="InterPro" id="IPR027954">
    <property type="entry name" value="Transcobalamin-like_C"/>
</dbReference>
<gene>
    <name evidence="3" type="ORF">A3D42_00010</name>
</gene>
<dbReference type="EMBL" id="MFUE01000018">
    <property type="protein sequence ID" value="OGI77173.1"/>
    <property type="molecule type" value="Genomic_DNA"/>
</dbReference>
<dbReference type="Gene3D" id="2.170.130.30">
    <property type="match status" value="1"/>
</dbReference>
<comment type="caution">
    <text evidence="3">The sequence shown here is derived from an EMBL/GenBank/DDBJ whole genome shotgun (WGS) entry which is preliminary data.</text>
</comment>
<keyword evidence="1" id="KW-1133">Transmembrane helix</keyword>
<evidence type="ECO:0000259" key="2">
    <source>
        <dbReference type="Pfam" id="PF14478"/>
    </source>
</evidence>
<dbReference type="Proteomes" id="UP000177777">
    <property type="component" value="Unassembled WGS sequence"/>
</dbReference>
<organism evidence="3 4">
    <name type="scientific">Candidatus Nomurabacteria bacterium RIFCSPHIGHO2_02_FULL_41_18</name>
    <dbReference type="NCBI Taxonomy" id="1801754"/>
    <lineage>
        <taxon>Bacteria</taxon>
        <taxon>Candidatus Nomuraibacteriota</taxon>
    </lineage>
</organism>
<dbReference type="Pfam" id="PF14478">
    <property type="entry name" value="DUF4430"/>
    <property type="match status" value="1"/>
</dbReference>
<accession>A0A1F6W5I8</accession>